<accession>A0A9D2P7D4</accession>
<dbReference type="InterPro" id="IPR018337">
    <property type="entry name" value="Cell_wall/Cho-bd_repeat"/>
</dbReference>
<dbReference type="Proteomes" id="UP000823906">
    <property type="component" value="Unassembled WGS sequence"/>
</dbReference>
<gene>
    <name evidence="5" type="ORF">H9703_01155</name>
</gene>
<feature type="repeat" description="Cell wall-binding" evidence="3">
    <location>
        <begin position="267"/>
        <end position="286"/>
    </location>
</feature>
<dbReference type="SUPFAM" id="SSF51445">
    <property type="entry name" value="(Trans)glycosidases"/>
    <property type="match status" value="1"/>
</dbReference>
<keyword evidence="2" id="KW-0677">Repeat</keyword>
<dbReference type="EMBL" id="DWWN01000008">
    <property type="protein sequence ID" value="HJC44741.1"/>
    <property type="molecule type" value="Genomic_DNA"/>
</dbReference>
<evidence type="ECO:0000256" key="4">
    <source>
        <dbReference type="SAM" id="MobiDB-lite"/>
    </source>
</evidence>
<dbReference type="PANTHER" id="PTHR34135:SF2">
    <property type="entry name" value="LYSOZYME"/>
    <property type="match status" value="1"/>
</dbReference>
<dbReference type="SUPFAM" id="SSF69360">
    <property type="entry name" value="Cell wall binding repeat"/>
    <property type="match status" value="1"/>
</dbReference>
<organism evidence="5 6">
    <name type="scientific">Candidatus Faecalibacterium faecigallinarum</name>
    <dbReference type="NCBI Taxonomy" id="2838577"/>
    <lineage>
        <taxon>Bacteria</taxon>
        <taxon>Bacillati</taxon>
        <taxon>Bacillota</taxon>
        <taxon>Clostridia</taxon>
        <taxon>Eubacteriales</taxon>
        <taxon>Oscillospiraceae</taxon>
        <taxon>Faecalibacterium</taxon>
    </lineage>
</organism>
<evidence type="ECO:0000256" key="1">
    <source>
        <dbReference type="ARBA" id="ARBA00010646"/>
    </source>
</evidence>
<dbReference type="InterPro" id="IPR002053">
    <property type="entry name" value="Glyco_hydro_25"/>
</dbReference>
<dbReference type="GO" id="GO:0009253">
    <property type="term" value="P:peptidoglycan catabolic process"/>
    <property type="evidence" value="ECO:0007669"/>
    <property type="project" value="InterPro"/>
</dbReference>
<name>A0A9D2P7D4_9FIRM</name>
<dbReference type="CDD" id="cd06414">
    <property type="entry name" value="GH25_LytC-like"/>
    <property type="match status" value="1"/>
</dbReference>
<dbReference type="InterPro" id="IPR017853">
    <property type="entry name" value="GH"/>
</dbReference>
<evidence type="ECO:0000313" key="5">
    <source>
        <dbReference type="EMBL" id="HJC44741.1"/>
    </source>
</evidence>
<feature type="region of interest" description="Disordered" evidence="4">
    <location>
        <begin position="65"/>
        <end position="146"/>
    </location>
</feature>
<dbReference type="Pfam" id="PF01183">
    <property type="entry name" value="Glyco_hydro_25"/>
    <property type="match status" value="1"/>
</dbReference>
<dbReference type="AlphaFoldDB" id="A0A9D2P7D4"/>
<dbReference type="Gene3D" id="3.20.20.80">
    <property type="entry name" value="Glycosidases"/>
    <property type="match status" value="1"/>
</dbReference>
<dbReference type="PANTHER" id="PTHR34135">
    <property type="entry name" value="LYSOZYME"/>
    <property type="match status" value="1"/>
</dbReference>
<evidence type="ECO:0000313" key="6">
    <source>
        <dbReference type="Proteomes" id="UP000823906"/>
    </source>
</evidence>
<proteinExistence type="inferred from homology"/>
<dbReference type="GO" id="GO:0016998">
    <property type="term" value="P:cell wall macromolecule catabolic process"/>
    <property type="evidence" value="ECO:0007669"/>
    <property type="project" value="InterPro"/>
</dbReference>
<dbReference type="PROSITE" id="PS51904">
    <property type="entry name" value="GLYCOSYL_HYDROL_F25_2"/>
    <property type="match status" value="1"/>
</dbReference>
<evidence type="ECO:0000256" key="3">
    <source>
        <dbReference type="PROSITE-ProRule" id="PRU00591"/>
    </source>
</evidence>
<dbReference type="Gene3D" id="2.10.270.10">
    <property type="entry name" value="Cholin Binding"/>
    <property type="match status" value="1"/>
</dbReference>
<dbReference type="Pfam" id="PF01473">
    <property type="entry name" value="Choline_bind_1"/>
    <property type="match status" value="2"/>
</dbReference>
<protein>
    <recommendedName>
        <fullName evidence="7">Lyzozyme M1 (1,4-beta-N-acetylmuramidase)</fullName>
    </recommendedName>
</protein>
<comment type="similarity">
    <text evidence="1">Belongs to the glycosyl hydrolase 25 family.</text>
</comment>
<evidence type="ECO:0000256" key="2">
    <source>
        <dbReference type="ARBA" id="ARBA00022737"/>
    </source>
</evidence>
<evidence type="ECO:0008006" key="7">
    <source>
        <dbReference type="Google" id="ProtNLM"/>
    </source>
</evidence>
<dbReference type="PROSITE" id="PS51170">
    <property type="entry name" value="CW"/>
    <property type="match status" value="1"/>
</dbReference>
<reference evidence="5" key="1">
    <citation type="journal article" date="2021" name="PeerJ">
        <title>Extensive microbial diversity within the chicken gut microbiome revealed by metagenomics and culture.</title>
        <authorList>
            <person name="Gilroy R."/>
            <person name="Ravi A."/>
            <person name="Getino M."/>
            <person name="Pursley I."/>
            <person name="Horton D.L."/>
            <person name="Alikhan N.F."/>
            <person name="Baker D."/>
            <person name="Gharbi K."/>
            <person name="Hall N."/>
            <person name="Watson M."/>
            <person name="Adriaenssens E.M."/>
            <person name="Foster-Nyarko E."/>
            <person name="Jarju S."/>
            <person name="Secka A."/>
            <person name="Antonio M."/>
            <person name="Oren A."/>
            <person name="Chaudhuri R.R."/>
            <person name="La Ragione R."/>
            <person name="Hildebrand F."/>
            <person name="Pallen M.J."/>
        </authorList>
    </citation>
    <scope>NUCLEOTIDE SEQUENCE</scope>
    <source>
        <strain evidence="5">ChiSjej5B23-2810</strain>
    </source>
</reference>
<reference evidence="5" key="2">
    <citation type="submission" date="2021-04" db="EMBL/GenBank/DDBJ databases">
        <authorList>
            <person name="Gilroy R."/>
        </authorList>
    </citation>
    <scope>NUCLEOTIDE SEQUENCE</scope>
    <source>
        <strain evidence="5">ChiSjej5B23-2810</strain>
    </source>
</reference>
<comment type="caution">
    <text evidence="5">The sequence shown here is derived from an EMBL/GenBank/DDBJ whole genome shotgun (WGS) entry which is preliminary data.</text>
</comment>
<dbReference type="GO" id="GO:0016052">
    <property type="term" value="P:carbohydrate catabolic process"/>
    <property type="evidence" value="ECO:0007669"/>
    <property type="project" value="TreeGrafter"/>
</dbReference>
<feature type="compositionally biased region" description="Low complexity" evidence="4">
    <location>
        <begin position="67"/>
        <end position="146"/>
    </location>
</feature>
<dbReference type="GO" id="GO:0003796">
    <property type="term" value="F:lysozyme activity"/>
    <property type="evidence" value="ECO:0007669"/>
    <property type="project" value="InterPro"/>
</dbReference>
<sequence>MKRKISTLFSKRTGGGRDLGQCVAAAVIALTLMVTGAAGYAAAAFEPQVLLVEPGAVYDEEAELAGTQTAEAAPVQAEPEAAEPEAPVLRSAPVPAAETAEPAAEAQPEAAPAAEEAAEAAPAPQEAAPAPAAPEHPAQEPAAEPAGTPALTEAELAEENGLSAAQTAQAGFQQMTDATAAEDPLAARYEATTITPDASGRITITPDEFNAMLANQNIDWDEENCLSWFFNWLFNWLFPAKETPAYSGWRTESGKTYYYDPSTHERLTGLQTIDDKIYYFDANGVRQDNVTFGIDVSRYQQKVDWKKVKQAGASFVIIRIGYRGYETGALVLDSMFESHLAGAKAAGLKTGVYIFSQAINEDEAREEAFACAYVLNGRSLDYPVYFDSEYSTSAHTGRADNLSKAERTACAVAFCEELKKYGYEPGVYASTSWFQNHLDLSALQGYRIWNAHYGVSAPSIDCDMWQGSCTGQLSGVSSSGVDLNISYMG</sequence>